<sequence>MTARVYKQILAQNLNVSAREMGLDEYIFMHDNDLKHTSRLVTDWIDEKNIDVLDWPPQSPVSIQLKLCGFM</sequence>
<dbReference type="AlphaFoldDB" id="A0A1X0QGM2"/>
<dbReference type="GO" id="GO:0003676">
    <property type="term" value="F:nucleic acid binding"/>
    <property type="evidence" value="ECO:0007669"/>
    <property type="project" value="InterPro"/>
</dbReference>
<dbReference type="Gene3D" id="3.30.420.10">
    <property type="entry name" value="Ribonuclease H-like superfamily/Ribonuclease H"/>
    <property type="match status" value="1"/>
</dbReference>
<organism evidence="1 2">
    <name type="scientific">Hepatospora eriocheir</name>
    <dbReference type="NCBI Taxonomy" id="1081669"/>
    <lineage>
        <taxon>Eukaryota</taxon>
        <taxon>Fungi</taxon>
        <taxon>Fungi incertae sedis</taxon>
        <taxon>Microsporidia</taxon>
        <taxon>Hepatosporidae</taxon>
        <taxon>Hepatospora</taxon>
    </lineage>
</organism>
<evidence type="ECO:0000313" key="2">
    <source>
        <dbReference type="Proteomes" id="UP000192501"/>
    </source>
</evidence>
<reference evidence="1 2" key="1">
    <citation type="journal article" date="2017" name="Environ. Microbiol.">
        <title>Decay of the glycolytic pathway and adaptation to intranuclear parasitism within Enterocytozoonidae microsporidia.</title>
        <authorList>
            <person name="Wiredu Boakye D."/>
            <person name="Jaroenlak P."/>
            <person name="Prachumwat A."/>
            <person name="Williams T.A."/>
            <person name="Bateman K.S."/>
            <person name="Itsathitphaisarn O."/>
            <person name="Sritunyalucksana K."/>
            <person name="Paszkiewicz K.H."/>
            <person name="Moore K.A."/>
            <person name="Stentiford G.D."/>
            <person name="Williams B.A."/>
        </authorList>
    </citation>
    <scope>NUCLEOTIDE SEQUENCE [LARGE SCALE GENOMIC DNA]</scope>
    <source>
        <strain evidence="2">canceri</strain>
    </source>
</reference>
<name>A0A1X0QGM2_9MICR</name>
<comment type="caution">
    <text evidence="1">The sequence shown here is derived from an EMBL/GenBank/DDBJ whole genome shotgun (WGS) entry which is preliminary data.</text>
</comment>
<dbReference type="VEuPathDB" id="MicrosporidiaDB:HERIO_2559"/>
<evidence type="ECO:0000313" key="1">
    <source>
        <dbReference type="EMBL" id="ORD98814.1"/>
    </source>
</evidence>
<dbReference type="Proteomes" id="UP000192501">
    <property type="component" value="Unassembled WGS sequence"/>
</dbReference>
<dbReference type="VEuPathDB" id="MicrosporidiaDB:A0H76_1890"/>
<proteinExistence type="predicted"/>
<accession>A0A1X0QGM2</accession>
<dbReference type="InterPro" id="IPR036397">
    <property type="entry name" value="RNaseH_sf"/>
</dbReference>
<dbReference type="EMBL" id="LTAI01000430">
    <property type="protein sequence ID" value="ORD98814.1"/>
    <property type="molecule type" value="Genomic_DNA"/>
</dbReference>
<gene>
    <name evidence="1" type="primary">TCB2</name>
    <name evidence="1" type="ORF">A0H76_1890</name>
</gene>
<protein>
    <submittedName>
        <fullName evidence="1">TCB2</fullName>
    </submittedName>
</protein>